<evidence type="ECO:0000313" key="4">
    <source>
        <dbReference type="Proteomes" id="UP000316476"/>
    </source>
</evidence>
<evidence type="ECO:0000259" key="2">
    <source>
        <dbReference type="Pfam" id="PF13439"/>
    </source>
</evidence>
<dbReference type="PANTHER" id="PTHR12526">
    <property type="entry name" value="GLYCOSYLTRANSFERASE"/>
    <property type="match status" value="1"/>
</dbReference>
<sequence>MNASKNEDRRIRIALIIPTMDRGGAEKQLCLLASGLDRDAFDVHVFLLTRGGPRLADLQYAGIPVTLIGKRFKADPTALWRLKKALQEFRPDVAHTWIFAANSFGRAAAILAGVPSVVASERCVDPWKGWRHLAIDRALAKRSDAITTNSQGVVDFYAGHGIDANKFVVIPNGIPPRQVDDIDRDEALNRLGIDPNRRIILAVGRLWPQKRYRDLIWAAELVATVREDTTLVIIGDGPQRGELLRHRDAVTRPDRVWFAGQRDDVAQLLPHADVFWIASEYEGQSNAVIEAMQAGVPVVASNIPGNVDLVVHGETGWLVKLGDTADFARQTLALLDDSQEAERLGAAGRQRIEQEFTVESMVRRHADLYRRLCVGKAGPPEPT</sequence>
<keyword evidence="3" id="KW-0328">Glycosyltransferase</keyword>
<dbReference type="InterPro" id="IPR001296">
    <property type="entry name" value="Glyco_trans_1"/>
</dbReference>
<dbReference type="GO" id="GO:0009011">
    <property type="term" value="F:alpha-1,4-glucan glucosyltransferase (ADP-glucose donor) activity"/>
    <property type="evidence" value="ECO:0007669"/>
    <property type="project" value="UniProtKB-EC"/>
</dbReference>
<feature type="domain" description="Glycosyltransferase subfamily 4-like N-terminal" evidence="2">
    <location>
        <begin position="23"/>
        <end position="176"/>
    </location>
</feature>
<name>A0A5C6FUI2_9PLAN</name>
<dbReference type="InterPro" id="IPR028098">
    <property type="entry name" value="Glyco_trans_4-like_N"/>
</dbReference>
<dbReference type="Proteomes" id="UP000316476">
    <property type="component" value="Unassembled WGS sequence"/>
</dbReference>
<accession>A0A5C6FUI2</accession>
<dbReference type="Pfam" id="PF00534">
    <property type="entry name" value="Glycos_transf_1"/>
    <property type="match status" value="1"/>
</dbReference>
<keyword evidence="3" id="KW-0808">Transferase</keyword>
<dbReference type="EMBL" id="SJPZ01000001">
    <property type="protein sequence ID" value="TWU66637.1"/>
    <property type="molecule type" value="Genomic_DNA"/>
</dbReference>
<evidence type="ECO:0000259" key="1">
    <source>
        <dbReference type="Pfam" id="PF00534"/>
    </source>
</evidence>
<organism evidence="3 4">
    <name type="scientific">Crateriforma conspicua</name>
    <dbReference type="NCBI Taxonomy" id="2527996"/>
    <lineage>
        <taxon>Bacteria</taxon>
        <taxon>Pseudomonadati</taxon>
        <taxon>Planctomycetota</taxon>
        <taxon>Planctomycetia</taxon>
        <taxon>Planctomycetales</taxon>
        <taxon>Planctomycetaceae</taxon>
        <taxon>Crateriforma</taxon>
    </lineage>
</organism>
<proteinExistence type="predicted"/>
<evidence type="ECO:0000313" key="3">
    <source>
        <dbReference type="EMBL" id="TWU66637.1"/>
    </source>
</evidence>
<dbReference type="EC" id="2.4.1.21" evidence="3"/>
<dbReference type="Gene3D" id="3.40.50.2000">
    <property type="entry name" value="Glycogen Phosphorylase B"/>
    <property type="match status" value="2"/>
</dbReference>
<protein>
    <submittedName>
        <fullName evidence="3">Capsular glucan synthase</fullName>
        <ecNumber evidence="3">2.4.1.21</ecNumber>
    </submittedName>
</protein>
<reference evidence="3 4" key="1">
    <citation type="submission" date="2019-02" db="EMBL/GenBank/DDBJ databases">
        <title>Deep-cultivation of Planctomycetes and their phenomic and genomic characterization uncovers novel biology.</title>
        <authorList>
            <person name="Wiegand S."/>
            <person name="Jogler M."/>
            <person name="Boedeker C."/>
            <person name="Pinto D."/>
            <person name="Vollmers J."/>
            <person name="Rivas-Marin E."/>
            <person name="Kohn T."/>
            <person name="Peeters S.H."/>
            <person name="Heuer A."/>
            <person name="Rast P."/>
            <person name="Oberbeckmann S."/>
            <person name="Bunk B."/>
            <person name="Jeske O."/>
            <person name="Meyerdierks A."/>
            <person name="Storesund J.E."/>
            <person name="Kallscheuer N."/>
            <person name="Luecker S."/>
            <person name="Lage O.M."/>
            <person name="Pohl T."/>
            <person name="Merkel B.J."/>
            <person name="Hornburger P."/>
            <person name="Mueller R.-W."/>
            <person name="Bruemmer F."/>
            <person name="Labrenz M."/>
            <person name="Spormann A.M."/>
            <person name="Op Den Camp H."/>
            <person name="Overmann J."/>
            <person name="Amann R."/>
            <person name="Jetten M.S.M."/>
            <person name="Mascher T."/>
            <person name="Medema M.H."/>
            <person name="Devos D.P."/>
            <person name="Kaster A.-K."/>
            <person name="Ovreas L."/>
            <person name="Rohde M."/>
            <person name="Galperin M.Y."/>
            <person name="Jogler C."/>
        </authorList>
    </citation>
    <scope>NUCLEOTIDE SEQUENCE [LARGE SCALE GENOMIC DNA]</scope>
    <source>
        <strain evidence="3 4">V7</strain>
    </source>
</reference>
<dbReference type="CDD" id="cd03807">
    <property type="entry name" value="GT4_WbnK-like"/>
    <property type="match status" value="1"/>
</dbReference>
<dbReference type="PANTHER" id="PTHR12526:SF638">
    <property type="entry name" value="SPORE COAT PROTEIN SA"/>
    <property type="match status" value="1"/>
</dbReference>
<feature type="domain" description="Glycosyl transferase family 1" evidence="1">
    <location>
        <begin position="183"/>
        <end position="351"/>
    </location>
</feature>
<gene>
    <name evidence="3" type="primary">glgA_2</name>
    <name evidence="3" type="ORF">V7x_22070</name>
</gene>
<comment type="caution">
    <text evidence="3">The sequence shown here is derived from an EMBL/GenBank/DDBJ whole genome shotgun (WGS) entry which is preliminary data.</text>
</comment>
<dbReference type="AlphaFoldDB" id="A0A5C6FUI2"/>
<dbReference type="SUPFAM" id="SSF53756">
    <property type="entry name" value="UDP-Glycosyltransferase/glycogen phosphorylase"/>
    <property type="match status" value="1"/>
</dbReference>
<dbReference type="Pfam" id="PF13439">
    <property type="entry name" value="Glyco_transf_4"/>
    <property type="match status" value="1"/>
</dbReference>